<organism evidence="2 3">
    <name type="scientific">Cupriavidus pampae</name>
    <dbReference type="NCBI Taxonomy" id="659251"/>
    <lineage>
        <taxon>Bacteria</taxon>
        <taxon>Pseudomonadati</taxon>
        <taxon>Pseudomonadota</taxon>
        <taxon>Betaproteobacteria</taxon>
        <taxon>Burkholderiales</taxon>
        <taxon>Burkholderiaceae</taxon>
        <taxon>Cupriavidus</taxon>
    </lineage>
</organism>
<dbReference type="SUPFAM" id="SSF63829">
    <property type="entry name" value="Calcium-dependent phosphotriesterase"/>
    <property type="match status" value="1"/>
</dbReference>
<comment type="caution">
    <text evidence="2">The sequence shown here is derived from an EMBL/GenBank/DDBJ whole genome shotgun (WGS) entry which is preliminary data.</text>
</comment>
<protein>
    <recommendedName>
        <fullName evidence="1">SMP-30/Gluconolactonase/LRE-like region domain-containing protein</fullName>
    </recommendedName>
</protein>
<dbReference type="InterPro" id="IPR051262">
    <property type="entry name" value="SMP-30/CGR1_Lactonase"/>
</dbReference>
<gene>
    <name evidence="2" type="ORF">LMG32289_03792</name>
</gene>
<dbReference type="Gene3D" id="2.120.10.30">
    <property type="entry name" value="TolB, C-terminal domain"/>
    <property type="match status" value="1"/>
</dbReference>
<dbReference type="InterPro" id="IPR013658">
    <property type="entry name" value="SGL"/>
</dbReference>
<accession>A0ABN7YV52</accession>
<dbReference type="EMBL" id="CAJZAG010000007">
    <property type="protein sequence ID" value="CAG9177369.1"/>
    <property type="molecule type" value="Genomic_DNA"/>
</dbReference>
<dbReference type="InterPro" id="IPR011042">
    <property type="entry name" value="6-blade_b-propeller_TolB-like"/>
</dbReference>
<dbReference type="PRINTS" id="PR01790">
    <property type="entry name" value="SMP30FAMILY"/>
</dbReference>
<dbReference type="Pfam" id="PF08450">
    <property type="entry name" value="SGL"/>
    <property type="match status" value="1"/>
</dbReference>
<name>A0ABN7YV52_9BURK</name>
<feature type="domain" description="SMP-30/Gluconolactonase/LRE-like region" evidence="1">
    <location>
        <begin position="60"/>
        <end position="298"/>
    </location>
</feature>
<reference evidence="2 3" key="1">
    <citation type="submission" date="2021-08" db="EMBL/GenBank/DDBJ databases">
        <authorList>
            <person name="Peeters C."/>
        </authorList>
    </citation>
    <scope>NUCLEOTIDE SEQUENCE [LARGE SCALE GENOMIC DNA]</scope>
    <source>
        <strain evidence="2 3">LMG 32289</strain>
    </source>
</reference>
<evidence type="ECO:0000259" key="1">
    <source>
        <dbReference type="Pfam" id="PF08450"/>
    </source>
</evidence>
<proteinExistence type="predicted"/>
<sequence>MNDEGCEQSMTSMHAMFPPRAPVVREAEVFSRLPDRFRRETVSDWGQINRPGHQVDSFLEGPVFDRAGNLYVCDIPHGRIFRIAPHGEWTLVAQYDGEPNGLKFHDDDHLIAADYRRGLVRIDVRDGSVTPHLSRRHSESFKGLNDLIFDHAGNLYFTDQGQSGMHDPAGRLYRLSRDGRLDVLVDGIPSPNGVCLSPDERVLYLAVTRANAIWRVPLHADGGVSKVGVFFTSYGPAGPDGLAMTADGLLLAANPGLGHVWVLNARAEPVMVLRSPSGTSVTNIAFGGEGRRTVYCTESSTGTVLCATIDQPGLRLAQAGDAQP</sequence>
<dbReference type="InterPro" id="IPR005511">
    <property type="entry name" value="SMP-30"/>
</dbReference>
<keyword evidence="3" id="KW-1185">Reference proteome</keyword>
<dbReference type="PANTHER" id="PTHR47572:SF5">
    <property type="entry name" value="BLR2277 PROTEIN"/>
    <property type="match status" value="1"/>
</dbReference>
<dbReference type="Proteomes" id="UP000706525">
    <property type="component" value="Unassembled WGS sequence"/>
</dbReference>
<evidence type="ECO:0000313" key="3">
    <source>
        <dbReference type="Proteomes" id="UP000706525"/>
    </source>
</evidence>
<evidence type="ECO:0000313" key="2">
    <source>
        <dbReference type="EMBL" id="CAG9177369.1"/>
    </source>
</evidence>
<dbReference type="PANTHER" id="PTHR47572">
    <property type="entry name" value="LIPOPROTEIN-RELATED"/>
    <property type="match status" value="1"/>
</dbReference>